<dbReference type="GO" id="GO:0008270">
    <property type="term" value="F:zinc ion binding"/>
    <property type="evidence" value="ECO:0007669"/>
    <property type="project" value="UniProtKB-KW"/>
</dbReference>
<feature type="domain" description="THAP-type" evidence="14">
    <location>
        <begin position="1"/>
        <end position="83"/>
    </location>
</feature>
<dbReference type="PANTHER" id="PTHR46600">
    <property type="entry name" value="THAP DOMAIN-CONTAINING"/>
    <property type="match status" value="1"/>
</dbReference>
<evidence type="ECO:0000259" key="14">
    <source>
        <dbReference type="PROSITE" id="PS50950"/>
    </source>
</evidence>
<accession>A0A8D8YCZ4</accession>
<dbReference type="PANTHER" id="PTHR46600:SF1">
    <property type="entry name" value="THAP DOMAIN-CONTAINING PROTEIN 1"/>
    <property type="match status" value="1"/>
</dbReference>
<keyword evidence="4 12" id="KW-0863">Zinc-finger</keyword>
<dbReference type="GO" id="GO:0043565">
    <property type="term" value="F:sequence-specific DNA binding"/>
    <property type="evidence" value="ECO:0007669"/>
    <property type="project" value="InterPro"/>
</dbReference>
<dbReference type="InterPro" id="IPR038441">
    <property type="entry name" value="THAP_Znf_sf"/>
</dbReference>
<reference evidence="15" key="1">
    <citation type="submission" date="2021-05" db="EMBL/GenBank/DDBJ databases">
        <authorList>
            <person name="Alioto T."/>
            <person name="Alioto T."/>
            <person name="Gomez Garrido J."/>
        </authorList>
    </citation>
    <scope>NUCLEOTIDE SEQUENCE</scope>
</reference>
<comment type="subcellular location">
    <subcellularLocation>
        <location evidence="1">Nucleus</location>
        <location evidence="1">Nucleoplasm</location>
    </subcellularLocation>
</comment>
<keyword evidence="8 12" id="KW-0238">DNA-binding</keyword>
<evidence type="ECO:0000256" key="13">
    <source>
        <dbReference type="SAM" id="MobiDB-lite"/>
    </source>
</evidence>
<dbReference type="AlphaFoldDB" id="A0A8D8YCZ4"/>
<dbReference type="Pfam" id="PF05485">
    <property type="entry name" value="THAP"/>
    <property type="match status" value="1"/>
</dbReference>
<evidence type="ECO:0000256" key="2">
    <source>
        <dbReference type="ARBA" id="ARBA00006177"/>
    </source>
</evidence>
<proteinExistence type="inferred from homology"/>
<keyword evidence="6" id="KW-0805">Transcription regulation</keyword>
<evidence type="ECO:0000256" key="11">
    <source>
        <dbReference type="ARBA" id="ARBA00023306"/>
    </source>
</evidence>
<dbReference type="SMART" id="SM00692">
    <property type="entry name" value="DM3"/>
    <property type="match status" value="1"/>
</dbReference>
<keyword evidence="3" id="KW-0479">Metal-binding</keyword>
<evidence type="ECO:0000256" key="3">
    <source>
        <dbReference type="ARBA" id="ARBA00022723"/>
    </source>
</evidence>
<dbReference type="SUPFAM" id="SSF57716">
    <property type="entry name" value="Glucocorticoid receptor-like (DNA-binding domain)"/>
    <property type="match status" value="1"/>
</dbReference>
<evidence type="ECO:0000256" key="1">
    <source>
        <dbReference type="ARBA" id="ARBA00004642"/>
    </source>
</evidence>
<evidence type="ECO:0000256" key="4">
    <source>
        <dbReference type="ARBA" id="ARBA00022771"/>
    </source>
</evidence>
<name>A0A8D8YCZ4_9HEMI</name>
<dbReference type="GO" id="GO:0005654">
    <property type="term" value="C:nucleoplasm"/>
    <property type="evidence" value="ECO:0007669"/>
    <property type="project" value="UniProtKB-SubCell"/>
</dbReference>
<evidence type="ECO:0000256" key="6">
    <source>
        <dbReference type="ARBA" id="ARBA00023015"/>
    </source>
</evidence>
<sequence length="157" mass="17993">MPSSCSAYGCTNRNLPGNNLHFFKFPFRYPALVTKWTKALRRKNFKPTKQSRICSVHFLPNDYSNRQGGRHMTLKHTAVPSMFNFSAGVVNKLEKRRKASTLRSKMVNVTEKKNGNTGNRNEDSDESNIMTEDSNLGDDDDNKMEMEEELETLKIVI</sequence>
<keyword evidence="5" id="KW-0862">Zinc</keyword>
<evidence type="ECO:0000256" key="8">
    <source>
        <dbReference type="ARBA" id="ARBA00023125"/>
    </source>
</evidence>
<organism evidence="15">
    <name type="scientific">Cacopsylla melanoneura</name>
    <dbReference type="NCBI Taxonomy" id="428564"/>
    <lineage>
        <taxon>Eukaryota</taxon>
        <taxon>Metazoa</taxon>
        <taxon>Ecdysozoa</taxon>
        <taxon>Arthropoda</taxon>
        <taxon>Hexapoda</taxon>
        <taxon>Insecta</taxon>
        <taxon>Pterygota</taxon>
        <taxon>Neoptera</taxon>
        <taxon>Paraneoptera</taxon>
        <taxon>Hemiptera</taxon>
        <taxon>Sternorrhyncha</taxon>
        <taxon>Psylloidea</taxon>
        <taxon>Psyllidae</taxon>
        <taxon>Psyllinae</taxon>
        <taxon>Cacopsylla</taxon>
    </lineage>
</organism>
<keyword evidence="7" id="KW-0175">Coiled coil</keyword>
<feature type="region of interest" description="Disordered" evidence="13">
    <location>
        <begin position="109"/>
        <end position="143"/>
    </location>
</feature>
<comment type="similarity">
    <text evidence="2">Belongs to the THAP1 family.</text>
</comment>
<keyword evidence="10" id="KW-0539">Nucleus</keyword>
<evidence type="ECO:0000256" key="9">
    <source>
        <dbReference type="ARBA" id="ARBA00023163"/>
    </source>
</evidence>
<dbReference type="PROSITE" id="PS50950">
    <property type="entry name" value="ZF_THAP"/>
    <property type="match status" value="1"/>
</dbReference>
<evidence type="ECO:0000256" key="5">
    <source>
        <dbReference type="ARBA" id="ARBA00022833"/>
    </source>
</evidence>
<keyword evidence="9" id="KW-0804">Transcription</keyword>
<evidence type="ECO:0000313" key="15">
    <source>
        <dbReference type="EMBL" id="CAG6726393.1"/>
    </source>
</evidence>
<evidence type="ECO:0000256" key="12">
    <source>
        <dbReference type="PROSITE-ProRule" id="PRU00309"/>
    </source>
</evidence>
<dbReference type="Gene3D" id="6.20.210.20">
    <property type="entry name" value="THAP domain"/>
    <property type="match status" value="1"/>
</dbReference>
<dbReference type="InterPro" id="IPR006612">
    <property type="entry name" value="THAP_Znf"/>
</dbReference>
<dbReference type="InterPro" id="IPR026516">
    <property type="entry name" value="THAP1/10"/>
</dbReference>
<dbReference type="SMART" id="SM00980">
    <property type="entry name" value="THAP"/>
    <property type="match status" value="1"/>
</dbReference>
<dbReference type="EMBL" id="HBUF01371543">
    <property type="protein sequence ID" value="CAG6726393.1"/>
    <property type="molecule type" value="Transcribed_RNA"/>
</dbReference>
<evidence type="ECO:0000256" key="7">
    <source>
        <dbReference type="ARBA" id="ARBA00023054"/>
    </source>
</evidence>
<evidence type="ECO:0000256" key="10">
    <source>
        <dbReference type="ARBA" id="ARBA00023242"/>
    </source>
</evidence>
<keyword evidence="11" id="KW-0131">Cell cycle</keyword>
<protein>
    <submittedName>
        <fullName evidence="15">THAP domain-containing protein 1</fullName>
    </submittedName>
</protein>